<protein>
    <recommendedName>
        <fullName evidence="4">Zn(2)-C6 fungal-type domain-containing protein</fullName>
    </recommendedName>
</protein>
<dbReference type="OMA" id="WSHHISR"/>
<feature type="region of interest" description="Disordered" evidence="3">
    <location>
        <begin position="1"/>
        <end position="47"/>
    </location>
</feature>
<keyword evidence="6" id="KW-1185">Reference proteome</keyword>
<organism evidence="5 6">
    <name type="scientific">Baudoinia panamericana (strain UAMH 10762)</name>
    <name type="common">Angels' share fungus</name>
    <name type="synonym">Baudoinia compniacensis (strain UAMH 10762)</name>
    <dbReference type="NCBI Taxonomy" id="717646"/>
    <lineage>
        <taxon>Eukaryota</taxon>
        <taxon>Fungi</taxon>
        <taxon>Dikarya</taxon>
        <taxon>Ascomycota</taxon>
        <taxon>Pezizomycotina</taxon>
        <taxon>Dothideomycetes</taxon>
        <taxon>Dothideomycetidae</taxon>
        <taxon>Mycosphaerellales</taxon>
        <taxon>Teratosphaeriaceae</taxon>
        <taxon>Baudoinia</taxon>
    </lineage>
</organism>
<feature type="compositionally biased region" description="Polar residues" evidence="3">
    <location>
        <begin position="115"/>
        <end position="127"/>
    </location>
</feature>
<dbReference type="PROSITE" id="PS00463">
    <property type="entry name" value="ZN2_CY6_FUNGAL_1"/>
    <property type="match status" value="1"/>
</dbReference>
<dbReference type="GO" id="GO:0045944">
    <property type="term" value="P:positive regulation of transcription by RNA polymerase II"/>
    <property type="evidence" value="ECO:0007669"/>
    <property type="project" value="TreeGrafter"/>
</dbReference>
<evidence type="ECO:0000256" key="3">
    <source>
        <dbReference type="SAM" id="MobiDB-lite"/>
    </source>
</evidence>
<name>M2LBY3_BAUPA</name>
<dbReference type="GO" id="GO:0000976">
    <property type="term" value="F:transcription cis-regulatory region binding"/>
    <property type="evidence" value="ECO:0007669"/>
    <property type="project" value="TreeGrafter"/>
</dbReference>
<keyword evidence="2" id="KW-0539">Nucleus</keyword>
<dbReference type="Gene3D" id="4.10.240.10">
    <property type="entry name" value="Zn(2)-C6 fungal-type DNA-binding domain"/>
    <property type="match status" value="1"/>
</dbReference>
<dbReference type="RefSeq" id="XP_007681422.1">
    <property type="nucleotide sequence ID" value="XM_007683232.1"/>
</dbReference>
<feature type="compositionally biased region" description="Low complexity" evidence="3">
    <location>
        <begin position="210"/>
        <end position="223"/>
    </location>
</feature>
<dbReference type="GO" id="GO:0008270">
    <property type="term" value="F:zinc ion binding"/>
    <property type="evidence" value="ECO:0007669"/>
    <property type="project" value="InterPro"/>
</dbReference>
<dbReference type="EMBL" id="KB445564">
    <property type="protein sequence ID" value="EMC91412.1"/>
    <property type="molecule type" value="Genomic_DNA"/>
</dbReference>
<evidence type="ECO:0000313" key="5">
    <source>
        <dbReference type="EMBL" id="EMC91412.1"/>
    </source>
</evidence>
<dbReference type="GO" id="GO:0005634">
    <property type="term" value="C:nucleus"/>
    <property type="evidence" value="ECO:0007669"/>
    <property type="project" value="UniProtKB-SubCell"/>
</dbReference>
<sequence length="696" mass="77715">MQDRSEASSSQHRNPLPTLAPRASRTTSSRGRPNSITGRPGRLSHRSRAGCWTCRGRKVKCDEVHPRCGPCSRLNRDCDWEHRWNFTDATPSTQVRYTNVTTTGNHIWDPEARSDSNSSPRPHQTDNLPPFARLTTDEDRERKAEGRRPGTYSVIATPDSFADLPEYVSSTSPVRRRPSVQSGSASLGSSFSSDPDTVVLERFEETPAQTPLSYPTSSPTRRPSVPEAFHRLSITSPPTLSSLTYAMAPLDRGPSAADEHLLTRFRQYIARRLTQPNVASLVHSSPHESSLSDLFEIEAARFKPLHHAICALSALNLSYRGRCSMEEALQHYQDALSIVATPTSPDDLHSDGVFLRHFLLFIYDICVPIETDGTSDVMWVQHLNHLRSIAIIRHQRLGREPHGYLLWSICELDTYACLLGGGSCEFVRPIAQQNMLPSLDQQLPRGTTLSSGTYLKYEDDAFSAIQRLDEGVLLHTVKVAELAYQCRQEAAALTGGMSPTKHARWQANVSRLQNELLNFWARSYPEFLSPESPHAGQHLSNEVRYVFEHAYVLYQAAVIYSRTSMFPAQRTIPMANQSEVHADTERRCVSVLALASSHLSNGEQVGGTLMAQRHFVFPIFMAGVATTQPDVKIQAIDVIKVMETGGIGQNTYRTRQLLLAVCEEQRRVASIGGRMEQVDWLLLAKEKGFNLVNCGL</sequence>
<dbReference type="eggNOG" id="ENOG502SJRS">
    <property type="taxonomic scope" value="Eukaryota"/>
</dbReference>
<evidence type="ECO:0000256" key="2">
    <source>
        <dbReference type="ARBA" id="ARBA00023242"/>
    </source>
</evidence>
<dbReference type="Pfam" id="PF00172">
    <property type="entry name" value="Zn_clus"/>
    <property type="match status" value="1"/>
</dbReference>
<dbReference type="GO" id="GO:0000981">
    <property type="term" value="F:DNA-binding transcription factor activity, RNA polymerase II-specific"/>
    <property type="evidence" value="ECO:0007669"/>
    <property type="project" value="InterPro"/>
</dbReference>
<dbReference type="SUPFAM" id="SSF57701">
    <property type="entry name" value="Zn2/Cys6 DNA-binding domain"/>
    <property type="match status" value="1"/>
</dbReference>
<dbReference type="PANTHER" id="PTHR37534">
    <property type="entry name" value="TRANSCRIPTIONAL ACTIVATOR PROTEIN UGA3"/>
    <property type="match status" value="1"/>
</dbReference>
<feature type="compositionally biased region" description="Polar residues" evidence="3">
    <location>
        <begin position="24"/>
        <end position="37"/>
    </location>
</feature>
<dbReference type="KEGG" id="bcom:BAUCODRAFT_39585"/>
<accession>M2LBY3</accession>
<dbReference type="Proteomes" id="UP000011761">
    <property type="component" value="Unassembled WGS sequence"/>
</dbReference>
<dbReference type="InterPro" id="IPR036864">
    <property type="entry name" value="Zn2-C6_fun-type_DNA-bd_sf"/>
</dbReference>
<evidence type="ECO:0000313" key="6">
    <source>
        <dbReference type="Proteomes" id="UP000011761"/>
    </source>
</evidence>
<feature type="compositionally biased region" description="Basic and acidic residues" evidence="3">
    <location>
        <begin position="135"/>
        <end position="148"/>
    </location>
</feature>
<feature type="region of interest" description="Disordered" evidence="3">
    <location>
        <begin position="205"/>
        <end position="224"/>
    </location>
</feature>
<dbReference type="InterPro" id="IPR021858">
    <property type="entry name" value="Fun_TF"/>
</dbReference>
<dbReference type="CDD" id="cd00067">
    <property type="entry name" value="GAL4"/>
    <property type="match status" value="1"/>
</dbReference>
<dbReference type="PROSITE" id="PS50048">
    <property type="entry name" value="ZN2_CY6_FUNGAL_2"/>
    <property type="match status" value="1"/>
</dbReference>
<proteinExistence type="predicted"/>
<dbReference type="CDD" id="cd12148">
    <property type="entry name" value="fungal_TF_MHR"/>
    <property type="match status" value="1"/>
</dbReference>
<dbReference type="STRING" id="717646.M2LBY3"/>
<dbReference type="PANTHER" id="PTHR37534:SF49">
    <property type="entry name" value="LYSINE BIOSYNTHESIS REGULATORY PROTEIN LYS14"/>
    <property type="match status" value="1"/>
</dbReference>
<gene>
    <name evidence="5" type="ORF">BAUCODRAFT_39585</name>
</gene>
<evidence type="ECO:0000256" key="1">
    <source>
        <dbReference type="ARBA" id="ARBA00004123"/>
    </source>
</evidence>
<feature type="region of interest" description="Disordered" evidence="3">
    <location>
        <begin position="103"/>
        <end position="194"/>
    </location>
</feature>
<dbReference type="HOGENOM" id="CLU_015365_0_0_1"/>
<dbReference type="OrthoDB" id="3598904at2759"/>
<reference evidence="5 6" key="1">
    <citation type="journal article" date="2012" name="PLoS Pathog.">
        <title>Diverse lifestyles and strategies of plant pathogenesis encoded in the genomes of eighteen Dothideomycetes fungi.</title>
        <authorList>
            <person name="Ohm R.A."/>
            <person name="Feau N."/>
            <person name="Henrissat B."/>
            <person name="Schoch C.L."/>
            <person name="Horwitz B.A."/>
            <person name="Barry K.W."/>
            <person name="Condon B.J."/>
            <person name="Copeland A.C."/>
            <person name="Dhillon B."/>
            <person name="Glaser F."/>
            <person name="Hesse C.N."/>
            <person name="Kosti I."/>
            <person name="LaButti K."/>
            <person name="Lindquist E.A."/>
            <person name="Lucas S."/>
            <person name="Salamov A.A."/>
            <person name="Bradshaw R.E."/>
            <person name="Ciuffetti L."/>
            <person name="Hamelin R.C."/>
            <person name="Kema G.H.J."/>
            <person name="Lawrence C."/>
            <person name="Scott J.A."/>
            <person name="Spatafora J.W."/>
            <person name="Turgeon B.G."/>
            <person name="de Wit P.J.G.M."/>
            <person name="Zhong S."/>
            <person name="Goodwin S.B."/>
            <person name="Grigoriev I.V."/>
        </authorList>
    </citation>
    <scope>NUCLEOTIDE SEQUENCE [LARGE SCALE GENOMIC DNA]</scope>
    <source>
        <strain evidence="5 6">UAMH 10762</strain>
    </source>
</reference>
<dbReference type="AlphaFoldDB" id="M2LBY3"/>
<dbReference type="InterPro" id="IPR001138">
    <property type="entry name" value="Zn2Cys6_DnaBD"/>
</dbReference>
<evidence type="ECO:0000259" key="4">
    <source>
        <dbReference type="PROSITE" id="PS50048"/>
    </source>
</evidence>
<dbReference type="Pfam" id="PF11951">
    <property type="entry name" value="Fungal_trans_2"/>
    <property type="match status" value="1"/>
</dbReference>
<feature type="domain" description="Zn(2)-C6 fungal-type" evidence="4">
    <location>
        <begin position="50"/>
        <end position="80"/>
    </location>
</feature>
<dbReference type="SMART" id="SM00066">
    <property type="entry name" value="GAL4"/>
    <property type="match status" value="1"/>
</dbReference>
<feature type="compositionally biased region" description="Low complexity" evidence="3">
    <location>
        <begin position="168"/>
        <end position="193"/>
    </location>
</feature>
<comment type="subcellular location">
    <subcellularLocation>
        <location evidence="1">Nucleus</location>
    </subcellularLocation>
</comment>
<dbReference type="GeneID" id="19113832"/>